<gene>
    <name evidence="4" type="primary">OSJNBa0093B11.13</name>
</gene>
<dbReference type="Proteomes" id="UP000000763">
    <property type="component" value="Chromosome 10"/>
</dbReference>
<feature type="region of interest" description="Disordered" evidence="1">
    <location>
        <begin position="382"/>
        <end position="417"/>
    </location>
</feature>
<dbReference type="AlphaFoldDB" id="Q9AV58"/>
<feature type="transmembrane region" description="Helical" evidence="2">
    <location>
        <begin position="353"/>
        <end position="371"/>
    </location>
</feature>
<evidence type="ECO:0000256" key="2">
    <source>
        <dbReference type="SAM" id="Phobius"/>
    </source>
</evidence>
<evidence type="ECO:0000259" key="3">
    <source>
        <dbReference type="Pfam" id="PF13968"/>
    </source>
</evidence>
<sequence>MERYMLKGPLQVVGFVWETGFGRDADVHGGAHGSHGLHHLQHRLSTPLLQAAAYLRWHVPLPVRPYPDRAFCAQLRLLPVRSSPLLSLFTERKPEQNRAPPDTPVDAPRRDHPQEGYMTKVMDKYNRDGDGRSAVPANDMSNCKFVVMGRRVVVAGGGHQHQATYCNENEQKHLHLCIAEPDDYSNSDSNKEWPLVTVKTIWEMREKHKNIFHGKIGDFLEDLCLSFSLFKMLRRQFEHYPMVEVGSDMARAMMLDGLLKLNFSSPGSNSSHDQLQRPFQVLLMELELLKNYYQQAAAPVVMSQPILFCTNFLSSIIFLYFFIDAVVDILIVNKDAAPLYCRIMGWGRTPVNSPSLILSLTMLLVLTVILIEAHDFLTSHRFQPDDHHRGHPGVAPGDGAARDDDDDGQAEERMPDRVGAVQVVHASGGATPRATARRRDVGVQLLRENEELPGSCVQAVRLPRVPAEPPVQEEEDRQDRHIRRPVGEFVPRPDGAERCKAVPLAQGEARRRGVGRAGAPLGAPRHLPRAVQRRAGPCQGVGLMGRRPHHLPLGTVHARRDHAPAASRAT</sequence>
<feature type="region of interest" description="Disordered" evidence="1">
    <location>
        <begin position="505"/>
        <end position="570"/>
    </location>
</feature>
<evidence type="ECO:0000313" key="4">
    <source>
        <dbReference type="EMBL" id="AAK21339.1"/>
    </source>
</evidence>
<evidence type="ECO:0000256" key="1">
    <source>
        <dbReference type="SAM" id="MobiDB-lite"/>
    </source>
</evidence>
<dbReference type="EMBL" id="AC024594">
    <property type="protein sequence ID" value="AAK21339.1"/>
    <property type="molecule type" value="Genomic_DNA"/>
</dbReference>
<proteinExistence type="predicted"/>
<evidence type="ECO:0000313" key="5">
    <source>
        <dbReference type="Proteomes" id="UP000000763"/>
    </source>
</evidence>
<reference evidence="5" key="2">
    <citation type="journal article" date="2008" name="Nucleic Acids Res.">
        <title>The rice annotation project database (RAP-DB): 2008 update.</title>
        <authorList>
            <consortium name="The rice annotation project (RAP)"/>
        </authorList>
    </citation>
    <scope>GENOME REANNOTATION</scope>
    <source>
        <strain evidence="5">cv. Nipponbare</strain>
    </source>
</reference>
<reference evidence="5" key="1">
    <citation type="journal article" date="2005" name="Nature">
        <title>The map-based sequence of the rice genome.</title>
        <authorList>
            <consortium name="International rice genome sequencing project (IRGSP)"/>
            <person name="Matsumoto T."/>
            <person name="Wu J."/>
            <person name="Kanamori H."/>
            <person name="Katayose Y."/>
            <person name="Fujisawa M."/>
            <person name="Namiki N."/>
            <person name="Mizuno H."/>
            <person name="Yamamoto K."/>
            <person name="Antonio B.A."/>
            <person name="Baba T."/>
            <person name="Sakata K."/>
            <person name="Nagamura Y."/>
            <person name="Aoki H."/>
            <person name="Arikawa K."/>
            <person name="Arita K."/>
            <person name="Bito T."/>
            <person name="Chiden Y."/>
            <person name="Fujitsuka N."/>
            <person name="Fukunaka R."/>
            <person name="Hamada M."/>
            <person name="Harada C."/>
            <person name="Hayashi A."/>
            <person name="Hijishita S."/>
            <person name="Honda M."/>
            <person name="Hosokawa S."/>
            <person name="Ichikawa Y."/>
            <person name="Idonuma A."/>
            <person name="Iijima M."/>
            <person name="Ikeda M."/>
            <person name="Ikeno M."/>
            <person name="Ito K."/>
            <person name="Ito S."/>
            <person name="Ito T."/>
            <person name="Ito Y."/>
            <person name="Ito Y."/>
            <person name="Iwabuchi A."/>
            <person name="Kamiya K."/>
            <person name="Karasawa W."/>
            <person name="Kurita K."/>
            <person name="Katagiri S."/>
            <person name="Kikuta A."/>
            <person name="Kobayashi H."/>
            <person name="Kobayashi N."/>
            <person name="Machita K."/>
            <person name="Maehara T."/>
            <person name="Masukawa M."/>
            <person name="Mizubayashi T."/>
            <person name="Mukai Y."/>
            <person name="Nagasaki H."/>
            <person name="Nagata Y."/>
            <person name="Naito S."/>
            <person name="Nakashima M."/>
            <person name="Nakama Y."/>
            <person name="Nakamichi Y."/>
            <person name="Nakamura M."/>
            <person name="Meguro A."/>
            <person name="Negishi M."/>
            <person name="Ohta I."/>
            <person name="Ohta T."/>
            <person name="Okamoto M."/>
            <person name="Ono N."/>
            <person name="Saji S."/>
            <person name="Sakaguchi M."/>
            <person name="Sakai K."/>
            <person name="Shibata M."/>
            <person name="Shimokawa T."/>
            <person name="Song J."/>
            <person name="Takazaki Y."/>
            <person name="Terasawa K."/>
            <person name="Tsugane M."/>
            <person name="Tsuji K."/>
            <person name="Ueda S."/>
            <person name="Waki K."/>
            <person name="Yamagata H."/>
            <person name="Yamamoto M."/>
            <person name="Yamamoto S."/>
            <person name="Yamane H."/>
            <person name="Yoshiki S."/>
            <person name="Yoshihara R."/>
            <person name="Yukawa K."/>
            <person name="Zhong H."/>
            <person name="Yano M."/>
            <person name="Yuan Q."/>
            <person name="Ouyang S."/>
            <person name="Liu J."/>
            <person name="Jones K.M."/>
            <person name="Gansberger K."/>
            <person name="Moffat K."/>
            <person name="Hill J."/>
            <person name="Bera J."/>
            <person name="Fadrosh D."/>
            <person name="Jin S."/>
            <person name="Johri S."/>
            <person name="Kim M."/>
            <person name="Overton L."/>
            <person name="Reardon M."/>
            <person name="Tsitrin T."/>
            <person name="Vuong H."/>
            <person name="Weaver B."/>
            <person name="Ciecko A."/>
            <person name="Tallon L."/>
            <person name="Jackson J."/>
            <person name="Pai G."/>
            <person name="Aken S.V."/>
            <person name="Utterback T."/>
            <person name="Reidmuller S."/>
            <person name="Feldblyum T."/>
            <person name="Hsiao J."/>
            <person name="Zismann V."/>
            <person name="Iobst S."/>
            <person name="de Vazeille A.R."/>
            <person name="Buell C.R."/>
            <person name="Ying K."/>
            <person name="Li Y."/>
            <person name="Lu T."/>
            <person name="Huang Y."/>
            <person name="Zhao Q."/>
            <person name="Feng Q."/>
            <person name="Zhang L."/>
            <person name="Zhu J."/>
            <person name="Weng Q."/>
            <person name="Mu J."/>
            <person name="Lu Y."/>
            <person name="Fan D."/>
            <person name="Liu Y."/>
            <person name="Guan J."/>
            <person name="Zhang Y."/>
            <person name="Yu S."/>
            <person name="Liu X."/>
            <person name="Zhang Y."/>
            <person name="Hong G."/>
            <person name="Han B."/>
            <person name="Choisne N."/>
            <person name="Demange N."/>
            <person name="Orjeda G."/>
            <person name="Samain S."/>
            <person name="Cattolico L."/>
            <person name="Pelletier E."/>
            <person name="Couloux A."/>
            <person name="Segurens B."/>
            <person name="Wincker P."/>
            <person name="D'Hont A."/>
            <person name="Scarpelli C."/>
            <person name="Weissenbach J."/>
            <person name="Salanoubat M."/>
            <person name="Quetier F."/>
            <person name="Yu Y."/>
            <person name="Kim H.R."/>
            <person name="Rambo T."/>
            <person name="Currie J."/>
            <person name="Collura K."/>
            <person name="Luo M."/>
            <person name="Yang T."/>
            <person name="Ammiraju J.S.S."/>
            <person name="Engler F."/>
            <person name="Soderlund C."/>
            <person name="Wing R.A."/>
            <person name="Palmer L.E."/>
            <person name="de la Bastide M."/>
            <person name="Spiegel L."/>
            <person name="Nascimento L."/>
            <person name="Zutavern T."/>
            <person name="O'Shaughnessy A."/>
            <person name="Dike S."/>
            <person name="Dedhia N."/>
            <person name="Preston R."/>
            <person name="Balija V."/>
            <person name="McCombie W.R."/>
            <person name="Chow T."/>
            <person name="Chen H."/>
            <person name="Chung M."/>
            <person name="Chen C."/>
            <person name="Shaw J."/>
            <person name="Wu H."/>
            <person name="Hsiao K."/>
            <person name="Chao Y."/>
            <person name="Chu M."/>
            <person name="Cheng C."/>
            <person name="Hour A."/>
            <person name="Lee P."/>
            <person name="Lin S."/>
            <person name="Lin Y."/>
            <person name="Liou J."/>
            <person name="Liu S."/>
            <person name="Hsing Y."/>
            <person name="Raghuvanshi S."/>
            <person name="Mohanty A."/>
            <person name="Bharti A.K."/>
            <person name="Gaur A."/>
            <person name="Gupta V."/>
            <person name="Kumar D."/>
            <person name="Ravi V."/>
            <person name="Vij S."/>
            <person name="Kapur A."/>
            <person name="Khurana P."/>
            <person name="Khurana P."/>
            <person name="Khurana J.P."/>
            <person name="Tyagi A.K."/>
            <person name="Gaikwad K."/>
            <person name="Singh A."/>
            <person name="Dalal V."/>
            <person name="Srivastava S."/>
            <person name="Dixit A."/>
            <person name="Pal A.K."/>
            <person name="Ghazi I.A."/>
            <person name="Yadav M."/>
            <person name="Pandit A."/>
            <person name="Bhargava A."/>
            <person name="Sureshbabu K."/>
            <person name="Batra K."/>
            <person name="Sharma T.R."/>
            <person name="Mohapatra T."/>
            <person name="Singh N.K."/>
            <person name="Messing J."/>
            <person name="Nelson A.B."/>
            <person name="Fuks G."/>
            <person name="Kavchok S."/>
            <person name="Keizer G."/>
            <person name="Linton E."/>
            <person name="Llaca V."/>
            <person name="Song R."/>
            <person name="Tanyolac B."/>
            <person name="Young S."/>
            <person name="Ho-Il K."/>
            <person name="Hahn J.H."/>
            <person name="Sangsakoo G."/>
            <person name="Vanavichit A."/>
            <person name="de Mattos Luiz.A.T."/>
            <person name="Zimmer P.D."/>
            <person name="Malone G."/>
            <person name="Dellagostin O."/>
            <person name="de Oliveira A.C."/>
            <person name="Bevan M."/>
            <person name="Bancroft I."/>
            <person name="Minx P."/>
            <person name="Cordum H."/>
            <person name="Wilson R."/>
            <person name="Cheng Z."/>
            <person name="Jin W."/>
            <person name="Jiang J."/>
            <person name="Leong S.A."/>
            <person name="Iwama H."/>
            <person name="Gojobori T."/>
            <person name="Itoh T."/>
            <person name="Niimura Y."/>
            <person name="Fujii Y."/>
            <person name="Habara T."/>
            <person name="Sakai H."/>
            <person name="Sato Y."/>
            <person name="Wilson G."/>
            <person name="Kumar K."/>
            <person name="McCouch S."/>
            <person name="Juretic N."/>
            <person name="Hoen D."/>
            <person name="Wright S."/>
            <person name="Bruskiewich R."/>
            <person name="Bureau T."/>
            <person name="Miyao A."/>
            <person name="Hirochika H."/>
            <person name="Nishikawa T."/>
            <person name="Kadowaki K."/>
            <person name="Sugiura M."/>
            <person name="Burr B."/>
            <person name="Sasaki T."/>
        </authorList>
    </citation>
    <scope>NUCLEOTIDE SEQUENCE [LARGE SCALE GENOMIC DNA]</scope>
    <source>
        <strain evidence="5">cv. Nipponbare</strain>
    </source>
</reference>
<name>Q9AV58_ORYSJ</name>
<feature type="region of interest" description="Disordered" evidence="1">
    <location>
        <begin position="89"/>
        <end position="113"/>
    </location>
</feature>
<feature type="transmembrane region" description="Helical" evidence="2">
    <location>
        <begin position="312"/>
        <end position="332"/>
    </location>
</feature>
<dbReference type="InterPro" id="IPR025315">
    <property type="entry name" value="DUF4220"/>
</dbReference>
<protein>
    <recommendedName>
        <fullName evidence="3">DUF4220 domain-containing protein</fullName>
    </recommendedName>
</protein>
<keyword evidence="2" id="KW-0812">Transmembrane</keyword>
<organism evidence="4 5">
    <name type="scientific">Oryza sativa subsp. japonica</name>
    <name type="common">Rice</name>
    <dbReference type="NCBI Taxonomy" id="39947"/>
    <lineage>
        <taxon>Eukaryota</taxon>
        <taxon>Viridiplantae</taxon>
        <taxon>Streptophyta</taxon>
        <taxon>Embryophyta</taxon>
        <taxon>Tracheophyta</taxon>
        <taxon>Spermatophyta</taxon>
        <taxon>Magnoliopsida</taxon>
        <taxon>Liliopsida</taxon>
        <taxon>Poales</taxon>
        <taxon>Poaceae</taxon>
        <taxon>BOP clade</taxon>
        <taxon>Oryzoideae</taxon>
        <taxon>Oryzeae</taxon>
        <taxon>Oryzinae</taxon>
        <taxon>Oryza</taxon>
        <taxon>Oryza sativa</taxon>
    </lineage>
</organism>
<keyword evidence="2" id="KW-1133">Transmembrane helix</keyword>
<feature type="domain" description="DUF4220" evidence="3">
    <location>
        <begin position="149"/>
        <end position="377"/>
    </location>
</feature>
<keyword evidence="2" id="KW-0472">Membrane</keyword>
<dbReference type="Pfam" id="PF13968">
    <property type="entry name" value="DUF4220"/>
    <property type="match status" value="1"/>
</dbReference>
<accession>Q9AV58</accession>